<dbReference type="InterPro" id="IPR023395">
    <property type="entry name" value="MCP_dom_sf"/>
</dbReference>
<reference evidence="11 12" key="1">
    <citation type="journal article" date="2023" name="BMC Biol.">
        <title>The compact genome of the sponge Oopsacas minuta (Hexactinellida) is lacking key metazoan core genes.</title>
        <authorList>
            <person name="Santini S."/>
            <person name="Schenkelaars Q."/>
            <person name="Jourda C."/>
            <person name="Duchesne M."/>
            <person name="Belahbib H."/>
            <person name="Rocher C."/>
            <person name="Selva M."/>
            <person name="Riesgo A."/>
            <person name="Vervoort M."/>
            <person name="Leys S.P."/>
            <person name="Kodjabachian L."/>
            <person name="Le Bivic A."/>
            <person name="Borchiellini C."/>
            <person name="Claverie J.M."/>
            <person name="Renard E."/>
        </authorList>
    </citation>
    <scope>NUCLEOTIDE SEQUENCE [LARGE SCALE GENOMIC DNA]</scope>
    <source>
        <strain evidence="11">SPO-2</strain>
    </source>
</reference>
<dbReference type="PROSITE" id="PS50920">
    <property type="entry name" value="SOLCAR"/>
    <property type="match status" value="3"/>
</dbReference>
<evidence type="ECO:0000256" key="9">
    <source>
        <dbReference type="RuleBase" id="RU000488"/>
    </source>
</evidence>
<keyword evidence="4 8" id="KW-0812">Transmembrane</keyword>
<evidence type="ECO:0000256" key="2">
    <source>
        <dbReference type="ARBA" id="ARBA00006375"/>
    </source>
</evidence>
<dbReference type="SUPFAM" id="SSF103506">
    <property type="entry name" value="Mitochondrial carrier"/>
    <property type="match status" value="1"/>
</dbReference>
<feature type="repeat" description="Solcar" evidence="8">
    <location>
        <begin position="15"/>
        <end position="107"/>
    </location>
</feature>
<evidence type="ECO:0000256" key="5">
    <source>
        <dbReference type="ARBA" id="ARBA00022737"/>
    </source>
</evidence>
<comment type="similarity">
    <text evidence="2 9">Belongs to the mitochondrial carrier (TC 2.A.29) family.</text>
</comment>
<keyword evidence="5" id="KW-0677">Repeat</keyword>
<keyword evidence="7 8" id="KW-0472">Membrane</keyword>
<sequence length="305" mass="34625">MNDKNITSTIAKPTNRSIPHLIGGFSGGIIATFTLHPFEVLKTRLAVNDGSNSRIIHHKYTGLSNALQVIYRTSGMKGFYQGVTPNLIGSSISWGVFLYLYDILKFSLANGEEITMKHQLLSACLSGVTTLSITNPIWVVKTRMILQSTQYTDTYYYRNVFDGLNKIWRNEGIFGLYRGYIAGVIGVSHGVVQIVSYDRLKTIYKQYNNNNNINIPWYVYISLSAVSKVLAVIPTYPYQVIRFRIQSKNDLYRGIIQTTVMTARNEGVRGFYKGMLPSILRVTPATCITMFVYEYTLLLHRYLCE</sequence>
<gene>
    <name evidence="11" type="ORF">LOD99_5892</name>
</gene>
<dbReference type="GO" id="GO:0016020">
    <property type="term" value="C:membrane"/>
    <property type="evidence" value="ECO:0007669"/>
    <property type="project" value="UniProtKB-SubCell"/>
</dbReference>
<evidence type="ECO:0000256" key="1">
    <source>
        <dbReference type="ARBA" id="ARBA00004141"/>
    </source>
</evidence>
<dbReference type="Pfam" id="PF00153">
    <property type="entry name" value="Mito_carr"/>
    <property type="match status" value="3"/>
</dbReference>
<dbReference type="InterPro" id="IPR044712">
    <property type="entry name" value="SLC25A32-like"/>
</dbReference>
<proteinExistence type="inferred from homology"/>
<name>A0AAV7JPW4_9METZ</name>
<keyword evidence="6 10" id="KW-1133">Transmembrane helix</keyword>
<feature type="transmembrane region" description="Helical" evidence="10">
    <location>
        <begin position="176"/>
        <end position="197"/>
    </location>
</feature>
<evidence type="ECO:0000256" key="6">
    <source>
        <dbReference type="ARBA" id="ARBA00022989"/>
    </source>
</evidence>
<keyword evidence="3 9" id="KW-0813">Transport</keyword>
<feature type="transmembrane region" description="Helical" evidence="10">
    <location>
        <begin position="79"/>
        <end position="100"/>
    </location>
</feature>
<accession>A0AAV7JPW4</accession>
<dbReference type="GO" id="GO:0006862">
    <property type="term" value="P:nucleotide transport"/>
    <property type="evidence" value="ECO:0007669"/>
    <property type="project" value="InterPro"/>
</dbReference>
<dbReference type="Proteomes" id="UP001165289">
    <property type="component" value="Unassembled WGS sequence"/>
</dbReference>
<keyword evidence="12" id="KW-1185">Reference proteome</keyword>
<organism evidence="11 12">
    <name type="scientific">Oopsacas minuta</name>
    <dbReference type="NCBI Taxonomy" id="111878"/>
    <lineage>
        <taxon>Eukaryota</taxon>
        <taxon>Metazoa</taxon>
        <taxon>Porifera</taxon>
        <taxon>Hexactinellida</taxon>
        <taxon>Hexasterophora</taxon>
        <taxon>Lyssacinosida</taxon>
        <taxon>Leucopsacidae</taxon>
        <taxon>Oopsacas</taxon>
    </lineage>
</organism>
<evidence type="ECO:0000256" key="10">
    <source>
        <dbReference type="SAM" id="Phobius"/>
    </source>
</evidence>
<evidence type="ECO:0000256" key="4">
    <source>
        <dbReference type="ARBA" id="ARBA00022692"/>
    </source>
</evidence>
<feature type="repeat" description="Solcar" evidence="8">
    <location>
        <begin position="114"/>
        <end position="203"/>
    </location>
</feature>
<dbReference type="GO" id="GO:0055085">
    <property type="term" value="P:transmembrane transport"/>
    <property type="evidence" value="ECO:0007669"/>
    <property type="project" value="InterPro"/>
</dbReference>
<feature type="transmembrane region" description="Helical" evidence="10">
    <location>
        <begin position="217"/>
        <end position="238"/>
    </location>
</feature>
<dbReference type="AlphaFoldDB" id="A0AAV7JPW4"/>
<evidence type="ECO:0000313" key="12">
    <source>
        <dbReference type="Proteomes" id="UP001165289"/>
    </source>
</evidence>
<evidence type="ECO:0000256" key="3">
    <source>
        <dbReference type="ARBA" id="ARBA00022448"/>
    </source>
</evidence>
<protein>
    <submittedName>
        <fullName evidence="11">Mitochondrial folate transporter/carrier-like isoform X2</fullName>
    </submittedName>
</protein>
<evidence type="ECO:0000256" key="7">
    <source>
        <dbReference type="ARBA" id="ARBA00023136"/>
    </source>
</evidence>
<feature type="repeat" description="Solcar" evidence="8">
    <location>
        <begin position="215"/>
        <end position="299"/>
    </location>
</feature>
<dbReference type="Gene3D" id="1.50.40.10">
    <property type="entry name" value="Mitochondrial carrier domain"/>
    <property type="match status" value="2"/>
</dbReference>
<dbReference type="PANTHER" id="PTHR45683">
    <property type="entry name" value="MITOCHONDRIAL NICOTINAMIDE ADENINE DINUCLEOTIDE TRANSPORTER 1-RELATED-RELATED"/>
    <property type="match status" value="1"/>
</dbReference>
<comment type="subcellular location">
    <subcellularLocation>
        <location evidence="1">Membrane</location>
        <topology evidence="1">Multi-pass membrane protein</topology>
    </subcellularLocation>
</comment>
<evidence type="ECO:0000256" key="8">
    <source>
        <dbReference type="PROSITE-ProRule" id="PRU00282"/>
    </source>
</evidence>
<comment type="caution">
    <text evidence="11">The sequence shown here is derived from an EMBL/GenBank/DDBJ whole genome shotgun (WGS) entry which is preliminary data.</text>
</comment>
<dbReference type="EMBL" id="JAKMXF010000311">
    <property type="protein sequence ID" value="KAI6650455.1"/>
    <property type="molecule type" value="Genomic_DNA"/>
</dbReference>
<dbReference type="InterPro" id="IPR018108">
    <property type="entry name" value="MCP_transmembrane"/>
</dbReference>
<evidence type="ECO:0000313" key="11">
    <source>
        <dbReference type="EMBL" id="KAI6650455.1"/>
    </source>
</evidence>